<sequence>MPRMIFVNLPVADLAASMAFYKALGFDNNPHFTDDTAACMVLSDTINVMLLTHAKWRQFTDRPIPPATSSEAMLAVSCDSRAAVDAMNEAAAKNGGTADINAQQDYGFMYNRSLADPDGHIWEAMWMDPAAIPQGDAKQG</sequence>
<dbReference type="Proteomes" id="UP000558284">
    <property type="component" value="Unassembled WGS sequence"/>
</dbReference>
<proteinExistence type="predicted"/>
<dbReference type="AlphaFoldDB" id="A0A838B8B7"/>
<keyword evidence="2" id="KW-0456">Lyase</keyword>
<accession>A0A838B8B7</accession>
<dbReference type="PANTHER" id="PTHR36503">
    <property type="entry name" value="BLR2520 PROTEIN"/>
    <property type="match status" value="1"/>
</dbReference>
<reference evidence="2 3" key="1">
    <citation type="submission" date="2020-07" db="EMBL/GenBank/DDBJ databases">
        <title>Definition of the novel symbiovar canariense within Mesorhizobium novociceri, a new species of genus Mesorhizobium nodulating Cicer canariense in the Caldera de Taburiente National Park (La Palma, Canary Islands).</title>
        <authorList>
            <person name="Leon-Barrios M."/>
            <person name="Perez-Yepez J."/>
            <person name="Flores-Felix J.D."/>
            <person name="Ramirez-Baena M.H."/>
            <person name="Pulido-Suarez L."/>
            <person name="Igual J.M."/>
            <person name="Velazquez E."/>
            <person name="Peix A."/>
        </authorList>
    </citation>
    <scope>NUCLEOTIDE SEQUENCE [LARGE SCALE GENOMIC DNA]</scope>
    <source>
        <strain evidence="2 3">CCANP35</strain>
    </source>
</reference>
<dbReference type="InterPro" id="IPR053863">
    <property type="entry name" value="Glyoxy/Ble-like_N"/>
</dbReference>
<dbReference type="PANTHER" id="PTHR36503:SF2">
    <property type="entry name" value="BLR2408 PROTEIN"/>
    <property type="match status" value="1"/>
</dbReference>
<dbReference type="SUPFAM" id="SSF54593">
    <property type="entry name" value="Glyoxalase/Bleomycin resistance protein/Dihydroxybiphenyl dioxygenase"/>
    <property type="match status" value="1"/>
</dbReference>
<comment type="caution">
    <text evidence="2">The sequence shown here is derived from an EMBL/GenBank/DDBJ whole genome shotgun (WGS) entry which is preliminary data.</text>
</comment>
<evidence type="ECO:0000313" key="3">
    <source>
        <dbReference type="Proteomes" id="UP000558284"/>
    </source>
</evidence>
<dbReference type="InterPro" id="IPR029068">
    <property type="entry name" value="Glyas_Bleomycin-R_OHBP_Dase"/>
</dbReference>
<gene>
    <name evidence="2" type="ORF">H0241_18385</name>
</gene>
<keyword evidence="3" id="KW-1185">Reference proteome</keyword>
<dbReference type="EMBL" id="JACDTY010000008">
    <property type="protein sequence ID" value="MBA1142221.1"/>
    <property type="molecule type" value="Genomic_DNA"/>
</dbReference>
<dbReference type="Gene3D" id="3.10.180.10">
    <property type="entry name" value="2,3-Dihydroxybiphenyl 1,2-Dioxygenase, domain 1"/>
    <property type="match status" value="1"/>
</dbReference>
<dbReference type="Pfam" id="PF22677">
    <property type="entry name" value="Ble-like_N"/>
    <property type="match status" value="1"/>
</dbReference>
<dbReference type="InterPro" id="IPR037523">
    <property type="entry name" value="VOC_core"/>
</dbReference>
<organism evidence="2 3">
    <name type="scientific">Mesorhizobium neociceri</name>
    <dbReference type="NCBI Taxonomy" id="1307853"/>
    <lineage>
        <taxon>Bacteria</taxon>
        <taxon>Pseudomonadati</taxon>
        <taxon>Pseudomonadota</taxon>
        <taxon>Alphaproteobacteria</taxon>
        <taxon>Hyphomicrobiales</taxon>
        <taxon>Phyllobacteriaceae</taxon>
        <taxon>Mesorhizobium</taxon>
    </lineage>
</organism>
<protein>
    <submittedName>
        <fullName evidence="2">Lactoylglutathione lyase</fullName>
    </submittedName>
</protein>
<feature type="domain" description="VOC" evidence="1">
    <location>
        <begin position="3"/>
        <end position="127"/>
    </location>
</feature>
<dbReference type="RefSeq" id="WP_181059062.1">
    <property type="nucleotide sequence ID" value="NZ_JACDTY010000008.1"/>
</dbReference>
<dbReference type="PROSITE" id="PS51819">
    <property type="entry name" value="VOC"/>
    <property type="match status" value="1"/>
</dbReference>
<name>A0A838B8B7_9HYPH</name>
<evidence type="ECO:0000259" key="1">
    <source>
        <dbReference type="PROSITE" id="PS51819"/>
    </source>
</evidence>
<evidence type="ECO:0000313" key="2">
    <source>
        <dbReference type="EMBL" id="MBA1142221.1"/>
    </source>
</evidence>
<dbReference type="GO" id="GO:0016829">
    <property type="term" value="F:lyase activity"/>
    <property type="evidence" value="ECO:0007669"/>
    <property type="project" value="UniProtKB-KW"/>
</dbReference>